<dbReference type="EMBL" id="JACIFO010000006">
    <property type="protein sequence ID" value="MBB4119304.1"/>
    <property type="molecule type" value="Genomic_DNA"/>
</dbReference>
<feature type="domain" description="Bacterial Pleckstrin homology" evidence="2">
    <location>
        <begin position="63"/>
        <end position="153"/>
    </location>
</feature>
<name>A0A840EZ55_9FLAO</name>
<dbReference type="AlphaFoldDB" id="A0A840EZ55"/>
<dbReference type="Proteomes" id="UP000553034">
    <property type="component" value="Unassembled WGS sequence"/>
</dbReference>
<evidence type="ECO:0000256" key="1">
    <source>
        <dbReference type="SAM" id="Phobius"/>
    </source>
</evidence>
<reference evidence="3 4" key="1">
    <citation type="submission" date="2020-08" db="EMBL/GenBank/DDBJ databases">
        <title>Genomic Encyclopedia of Type Strains, Phase IV (KMG-IV): sequencing the most valuable type-strain genomes for metagenomic binning, comparative biology and taxonomic classification.</title>
        <authorList>
            <person name="Goeker M."/>
        </authorList>
    </citation>
    <scope>NUCLEOTIDE SEQUENCE [LARGE SCALE GENOMIC DNA]</scope>
    <source>
        <strain evidence="3 4">DSM 29568</strain>
    </source>
</reference>
<keyword evidence="1" id="KW-0812">Transmembrane</keyword>
<evidence type="ECO:0000259" key="2">
    <source>
        <dbReference type="Pfam" id="PF10882"/>
    </source>
</evidence>
<feature type="transmembrane region" description="Helical" evidence="1">
    <location>
        <begin position="12"/>
        <end position="32"/>
    </location>
</feature>
<evidence type="ECO:0000313" key="4">
    <source>
        <dbReference type="Proteomes" id="UP000553034"/>
    </source>
</evidence>
<dbReference type="Pfam" id="PF10882">
    <property type="entry name" value="bPH_5"/>
    <property type="match status" value="1"/>
</dbReference>
<keyword evidence="1" id="KW-1133">Transmembrane helix</keyword>
<proteinExistence type="predicted"/>
<dbReference type="InterPro" id="IPR027783">
    <property type="entry name" value="Bacterial_PH-related"/>
</dbReference>
<protein>
    <recommendedName>
        <fullName evidence="2">Bacterial Pleckstrin homology domain-containing protein</fullName>
    </recommendedName>
</protein>
<organism evidence="3 4">
    <name type="scientific">Mesonia hippocampi</name>
    <dbReference type="NCBI Taxonomy" id="1628250"/>
    <lineage>
        <taxon>Bacteria</taxon>
        <taxon>Pseudomonadati</taxon>
        <taxon>Bacteroidota</taxon>
        <taxon>Flavobacteriia</taxon>
        <taxon>Flavobacteriales</taxon>
        <taxon>Flavobacteriaceae</taxon>
        <taxon>Mesonia</taxon>
    </lineage>
</organism>
<sequence>MQKNLSYTPSNYDFYTIIASFTAIIILTALFIPLINNFSWLTIGIFAAVALLILLALLQTPLSYKLTPEGLYINFLIKKQFIPYNDIKEVKKAKPHKGSFAYSTQGVFGYLGKTQDGTRSFSTHLKNNILIKTKNKNYLISPKNINYFYDKMKHYNNI</sequence>
<feature type="transmembrane region" description="Helical" evidence="1">
    <location>
        <begin position="38"/>
        <end position="58"/>
    </location>
</feature>
<keyword evidence="1" id="KW-0472">Membrane</keyword>
<keyword evidence="4" id="KW-1185">Reference proteome</keyword>
<evidence type="ECO:0000313" key="3">
    <source>
        <dbReference type="EMBL" id="MBB4119304.1"/>
    </source>
</evidence>
<gene>
    <name evidence="3" type="ORF">GGR32_001602</name>
</gene>
<dbReference type="RefSeq" id="WP_183477662.1">
    <property type="nucleotide sequence ID" value="NZ_JACIFO010000006.1"/>
</dbReference>
<comment type="caution">
    <text evidence="3">The sequence shown here is derived from an EMBL/GenBank/DDBJ whole genome shotgun (WGS) entry which is preliminary data.</text>
</comment>
<accession>A0A840EZ55</accession>